<dbReference type="SUPFAM" id="SSF46894">
    <property type="entry name" value="C-terminal effector domain of the bipartite response regulators"/>
    <property type="match status" value="1"/>
</dbReference>
<accession>A0ABT9JGX4</accession>
<dbReference type="InterPro" id="IPR016032">
    <property type="entry name" value="Sig_transdc_resp-reg_C-effctor"/>
</dbReference>
<gene>
    <name evidence="1" type="ORF">Q5Y72_18290</name>
</gene>
<dbReference type="Gene3D" id="1.10.10.10">
    <property type="entry name" value="Winged helix-like DNA-binding domain superfamily/Winged helix DNA-binding domain"/>
    <property type="match status" value="1"/>
</dbReference>
<dbReference type="InterPro" id="IPR036388">
    <property type="entry name" value="WH-like_DNA-bd_sf"/>
</dbReference>
<dbReference type="EMBL" id="JAVAMQ010000030">
    <property type="protein sequence ID" value="MDP5309026.1"/>
    <property type="molecule type" value="Genomic_DNA"/>
</dbReference>
<dbReference type="PROSITE" id="PS00092">
    <property type="entry name" value="N6_MTASE"/>
    <property type="match status" value="1"/>
</dbReference>
<sequence>MDVGRVVTWGAFRIRDQHDGDYTPHGMKERALMAMLALSPGQRRRRLMLQDMLWGKSTLKAGQVSLRQALSNIRRDLGPLRDSLKSDRDAIWLDPPFLIAEDQALPASEFLADLDVPDEEFESWLRDQRQAVTEPENVGQKSPPPRPSAALPVVGIVPVAAQFDDCQFLCHMLAQQLADLVAGIAACKPAILLLPEDGAASYTFVVEVQSGQDEWLILVRLLGDPVRQYLWSNRLRVERNLGRIWDAPEFAGLLNKAVAALNDQLSLRGPEGDIARIQRAIRRIYNYDKSGLETAIGLLRASTNGSAMGLALAWQAFAQLTSVLEFRTDAARRAASAIDLADEAVRLSPQDPTVLALAAQTQLKFTKDFDYSHHLALRAVEAGPENPYALDALSQSQMMRGELSLSQRTAERARLVATGLANSFSWDMQAAFGALCMGRSPEALDLLRQCHLKMPAYRPALRYLIALSALCGNDADAQRYSQRLARLEPCFTPLSLLDAAYPMETLRSLGLDAGLKDRIG</sequence>
<dbReference type="InterPro" id="IPR011990">
    <property type="entry name" value="TPR-like_helical_dom_sf"/>
</dbReference>
<dbReference type="InterPro" id="IPR002052">
    <property type="entry name" value="DNA_methylase_N6_adenine_CS"/>
</dbReference>
<dbReference type="SUPFAM" id="SSF48452">
    <property type="entry name" value="TPR-like"/>
    <property type="match status" value="1"/>
</dbReference>
<evidence type="ECO:0008006" key="3">
    <source>
        <dbReference type="Google" id="ProtNLM"/>
    </source>
</evidence>
<evidence type="ECO:0000313" key="2">
    <source>
        <dbReference type="Proteomes" id="UP001224997"/>
    </source>
</evidence>
<dbReference type="RefSeq" id="WP_305964853.1">
    <property type="nucleotide sequence ID" value="NZ_JAVAMQ010000030.1"/>
</dbReference>
<keyword evidence="2" id="KW-1185">Reference proteome</keyword>
<dbReference type="Gene3D" id="1.25.40.10">
    <property type="entry name" value="Tetratricopeptide repeat domain"/>
    <property type="match status" value="1"/>
</dbReference>
<evidence type="ECO:0000313" key="1">
    <source>
        <dbReference type="EMBL" id="MDP5309026.1"/>
    </source>
</evidence>
<proteinExistence type="predicted"/>
<protein>
    <recommendedName>
        <fullName evidence="3">Transcriptional regulator</fullName>
    </recommendedName>
</protein>
<reference evidence="1 2" key="1">
    <citation type="submission" date="2023-08" db="EMBL/GenBank/DDBJ databases">
        <authorList>
            <person name="Park J.-S."/>
        </authorList>
    </citation>
    <scope>NUCLEOTIDE SEQUENCE [LARGE SCALE GENOMIC DNA]</scope>
    <source>
        <strain evidence="1 2">2205BS29-5</strain>
    </source>
</reference>
<organism evidence="1 2">
    <name type="scientific">Paracoccus spongiarum</name>
    <dbReference type="NCBI Taxonomy" id="3064387"/>
    <lineage>
        <taxon>Bacteria</taxon>
        <taxon>Pseudomonadati</taxon>
        <taxon>Pseudomonadota</taxon>
        <taxon>Alphaproteobacteria</taxon>
        <taxon>Rhodobacterales</taxon>
        <taxon>Paracoccaceae</taxon>
        <taxon>Paracoccus</taxon>
    </lineage>
</organism>
<dbReference type="Proteomes" id="UP001224997">
    <property type="component" value="Unassembled WGS sequence"/>
</dbReference>
<comment type="caution">
    <text evidence="1">The sequence shown here is derived from an EMBL/GenBank/DDBJ whole genome shotgun (WGS) entry which is preliminary data.</text>
</comment>
<name>A0ABT9JGX4_9RHOB</name>